<dbReference type="InterPro" id="IPR025449">
    <property type="entry name" value="JetB"/>
</dbReference>
<proteinExistence type="predicted"/>
<evidence type="ECO:0000313" key="1">
    <source>
        <dbReference type="EMBL" id="MCC2252983.1"/>
    </source>
</evidence>
<keyword evidence="2" id="KW-1185">Reference proteome</keyword>
<name>A0ABS8FSP8_9FIRM</name>
<dbReference type="Pfam" id="PF13835">
    <property type="entry name" value="DUF4194"/>
    <property type="match status" value="1"/>
</dbReference>
<evidence type="ECO:0000313" key="2">
    <source>
        <dbReference type="Proteomes" id="UP001198151"/>
    </source>
</evidence>
<dbReference type="Proteomes" id="UP001198151">
    <property type="component" value="Unassembled WGS sequence"/>
</dbReference>
<dbReference type="RefSeq" id="WP_227706146.1">
    <property type="nucleotide sequence ID" value="NZ_JAJEQX010000001.1"/>
</dbReference>
<accession>A0ABS8FSP8</accession>
<dbReference type="EMBL" id="JAJEQX010000001">
    <property type="protein sequence ID" value="MCC2252983.1"/>
    <property type="molecule type" value="Genomic_DNA"/>
</dbReference>
<comment type="caution">
    <text evidence="1">The sequence shown here is derived from an EMBL/GenBank/DDBJ whole genome shotgun (WGS) entry which is preliminary data.</text>
</comment>
<protein>
    <submittedName>
        <fullName evidence="1">DUF4194 domain-containing protein</fullName>
    </submittedName>
</protein>
<reference evidence="1 2" key="1">
    <citation type="submission" date="2021-10" db="EMBL/GenBank/DDBJ databases">
        <title>Anaerobic single-cell dispensing facilitates the cultivation of human gut bacteria.</title>
        <authorList>
            <person name="Afrizal A."/>
        </authorList>
    </citation>
    <scope>NUCLEOTIDE SEQUENCE [LARGE SCALE GENOMIC DNA]</scope>
    <source>
        <strain evidence="1 2">CLA-AA-H200</strain>
    </source>
</reference>
<sequence>MFAYLEELSAAEADQLRKTIQALFRQTCILQVKYDPATLSPRDNSQYEICSRHRNFIEDYVSVLGCELIHDAQEHIFRLAGEGMPVEKLNPVNTLILLVVRMIYRDRIMGKGLNAPLTNLKEIREYGKNTNLIADRLTSGEWKSALYLMRTHQIIDVPGAVKDVEDETPIYIYSTINLYLTAGDINALIEEYQEEPGEEEMYETAEEIIYEDSDQ</sequence>
<organism evidence="1 2">
    <name type="scientific">Ruminococcus turbiniformis</name>
    <dbReference type="NCBI Taxonomy" id="2881258"/>
    <lineage>
        <taxon>Bacteria</taxon>
        <taxon>Bacillati</taxon>
        <taxon>Bacillota</taxon>
        <taxon>Clostridia</taxon>
        <taxon>Eubacteriales</taxon>
        <taxon>Oscillospiraceae</taxon>
        <taxon>Ruminococcus</taxon>
    </lineage>
</organism>
<gene>
    <name evidence="1" type="ORF">LKD70_00750</name>
</gene>